<evidence type="ECO:0000256" key="7">
    <source>
        <dbReference type="SAM" id="SignalP"/>
    </source>
</evidence>
<comment type="caution">
    <text evidence="9">The sequence shown here is derived from an EMBL/GenBank/DDBJ whole genome shotgun (WGS) entry which is preliminary data.</text>
</comment>
<dbReference type="PANTHER" id="PTHR31080:SF96">
    <property type="entry name" value="21 KDA PROTEIN-LIKE"/>
    <property type="match status" value="1"/>
</dbReference>
<dbReference type="InterPro" id="IPR035513">
    <property type="entry name" value="Invertase/methylesterase_inhib"/>
</dbReference>
<dbReference type="InterPro" id="IPR051955">
    <property type="entry name" value="PME_Inhibitor"/>
</dbReference>
<evidence type="ECO:0000256" key="2">
    <source>
        <dbReference type="ARBA" id="ARBA00022523"/>
    </source>
</evidence>
<dbReference type="FunFam" id="1.20.140.40:FF:000006">
    <property type="entry name" value="Pectinesterase inhibitor 3"/>
    <property type="match status" value="1"/>
</dbReference>
<comment type="subcellular location">
    <subcellularLocation>
        <location evidence="1">Secreted</location>
        <location evidence="1">Extracellular space</location>
        <location evidence="1">Apoplast</location>
    </subcellularLocation>
</comment>
<comment type="similarity">
    <text evidence="6">Belongs to the PMEI family.</text>
</comment>
<dbReference type="EMBL" id="JACBKZ010000013">
    <property type="protein sequence ID" value="KAF5935554.1"/>
    <property type="molecule type" value="Genomic_DNA"/>
</dbReference>
<dbReference type="InterPro" id="IPR006501">
    <property type="entry name" value="Pectinesterase_inhib_dom"/>
</dbReference>
<proteinExistence type="inferred from homology"/>
<evidence type="ECO:0000256" key="1">
    <source>
        <dbReference type="ARBA" id="ARBA00004271"/>
    </source>
</evidence>
<evidence type="ECO:0000313" key="9">
    <source>
        <dbReference type="EMBL" id="KAF5935554.1"/>
    </source>
</evidence>
<dbReference type="Proteomes" id="UP000593564">
    <property type="component" value="Unassembled WGS sequence"/>
</dbReference>
<dbReference type="GO" id="GO:0048046">
    <property type="term" value="C:apoplast"/>
    <property type="evidence" value="ECO:0007669"/>
    <property type="project" value="UniProtKB-SubCell"/>
</dbReference>
<evidence type="ECO:0000256" key="3">
    <source>
        <dbReference type="ARBA" id="ARBA00022525"/>
    </source>
</evidence>
<keyword evidence="2" id="KW-0052">Apoplast</keyword>
<feature type="signal peptide" evidence="7">
    <location>
        <begin position="1"/>
        <end position="23"/>
    </location>
</feature>
<reference evidence="9 10" key="2">
    <citation type="submission" date="2020-07" db="EMBL/GenBank/DDBJ databases">
        <title>Genome assembly of wild tea tree DASZ reveals pedigree and selection history of tea varieties.</title>
        <authorList>
            <person name="Zhang W."/>
        </authorList>
    </citation>
    <scope>NUCLEOTIDE SEQUENCE [LARGE SCALE GENOMIC DNA]</scope>
    <source>
        <strain evidence="10">cv. G240</strain>
        <tissue evidence="9">Leaf</tissue>
    </source>
</reference>
<gene>
    <name evidence="9" type="ORF">HYC85_026683</name>
</gene>
<feature type="domain" description="Pectinesterase inhibitor" evidence="8">
    <location>
        <begin position="30"/>
        <end position="187"/>
    </location>
</feature>
<dbReference type="SUPFAM" id="SSF101148">
    <property type="entry name" value="Plant invertase/pectin methylesterase inhibitor"/>
    <property type="match status" value="1"/>
</dbReference>
<keyword evidence="3" id="KW-0964">Secreted</keyword>
<dbReference type="AlphaFoldDB" id="A0A7J7G890"/>
<keyword evidence="5" id="KW-1015">Disulfide bond</keyword>
<dbReference type="CDD" id="cd15798">
    <property type="entry name" value="PMEI-like_3"/>
    <property type="match status" value="1"/>
</dbReference>
<dbReference type="NCBIfam" id="TIGR01614">
    <property type="entry name" value="PME_inhib"/>
    <property type="match status" value="1"/>
</dbReference>
<feature type="chain" id="PRO_5029711656" description="Pectinesterase inhibitor domain-containing protein" evidence="7">
    <location>
        <begin position="24"/>
        <end position="363"/>
    </location>
</feature>
<dbReference type="PANTHER" id="PTHR31080">
    <property type="entry name" value="PECTINESTERASE INHIBITOR-LIKE"/>
    <property type="match status" value="1"/>
</dbReference>
<evidence type="ECO:0000256" key="5">
    <source>
        <dbReference type="ARBA" id="ARBA00023157"/>
    </source>
</evidence>
<evidence type="ECO:0000259" key="8">
    <source>
        <dbReference type="SMART" id="SM00856"/>
    </source>
</evidence>
<keyword evidence="4 7" id="KW-0732">Signal</keyword>
<accession>A0A7J7G890</accession>
<organism evidence="9 10">
    <name type="scientific">Camellia sinensis</name>
    <name type="common">Tea plant</name>
    <name type="synonym">Thea sinensis</name>
    <dbReference type="NCBI Taxonomy" id="4442"/>
    <lineage>
        <taxon>Eukaryota</taxon>
        <taxon>Viridiplantae</taxon>
        <taxon>Streptophyta</taxon>
        <taxon>Embryophyta</taxon>
        <taxon>Tracheophyta</taxon>
        <taxon>Spermatophyta</taxon>
        <taxon>Magnoliopsida</taxon>
        <taxon>eudicotyledons</taxon>
        <taxon>Gunneridae</taxon>
        <taxon>Pentapetalae</taxon>
        <taxon>asterids</taxon>
        <taxon>Ericales</taxon>
        <taxon>Theaceae</taxon>
        <taxon>Camellia</taxon>
    </lineage>
</organism>
<name>A0A7J7G890_CAMSI</name>
<dbReference type="GO" id="GO:0004857">
    <property type="term" value="F:enzyme inhibitor activity"/>
    <property type="evidence" value="ECO:0007669"/>
    <property type="project" value="InterPro"/>
</dbReference>
<keyword evidence="10" id="KW-1185">Reference proteome</keyword>
<sequence length="363" mass="39959">MECSFVSHAIALLFTLQLTTSMAFPPSDQTNTDFIKTSCSNTTYPQLCYTTLSSYANDIQDSPKLLVKASLTVTLTTAQSTSTAISNLSKSHGLSPMEASAMSDCVEVLGDAVDELQKSIAEMGLSEGTNWGLQMSDIQTWVSAALTDVDTCMDGFAGHAMDGNKVRDTVRGIVVNVAHMISIALALINNNYASSQPIFSPYFKELIKRDELNPYRSAKIADEHNRRHPTGVIGRGHSDDKSLSCEPCLRTSGLFHALPRFANQALFSLPELRERSRRSSLSGRRLHFSRWPCASVRDRLTTSVCSGFWHASYLLPFEGHCGLRDQLRGRTPLPVPNSQFSGPRAARFGPRTFILHRFGLIFG</sequence>
<dbReference type="Pfam" id="PF04043">
    <property type="entry name" value="PMEI"/>
    <property type="match status" value="1"/>
</dbReference>
<evidence type="ECO:0000256" key="4">
    <source>
        <dbReference type="ARBA" id="ARBA00022729"/>
    </source>
</evidence>
<evidence type="ECO:0000256" key="6">
    <source>
        <dbReference type="ARBA" id="ARBA00038471"/>
    </source>
</evidence>
<protein>
    <recommendedName>
        <fullName evidence="8">Pectinesterase inhibitor domain-containing protein</fullName>
    </recommendedName>
</protein>
<evidence type="ECO:0000313" key="10">
    <source>
        <dbReference type="Proteomes" id="UP000593564"/>
    </source>
</evidence>
<dbReference type="Gene3D" id="1.20.140.40">
    <property type="entry name" value="Invertase/pectin methylesterase inhibitor family protein"/>
    <property type="match status" value="1"/>
</dbReference>
<dbReference type="SMART" id="SM00856">
    <property type="entry name" value="PMEI"/>
    <property type="match status" value="1"/>
</dbReference>
<reference evidence="10" key="1">
    <citation type="journal article" date="2020" name="Nat. Commun.">
        <title>Genome assembly of wild tea tree DASZ reveals pedigree and selection history of tea varieties.</title>
        <authorList>
            <person name="Zhang W."/>
            <person name="Zhang Y."/>
            <person name="Qiu H."/>
            <person name="Guo Y."/>
            <person name="Wan H."/>
            <person name="Zhang X."/>
            <person name="Scossa F."/>
            <person name="Alseekh S."/>
            <person name="Zhang Q."/>
            <person name="Wang P."/>
            <person name="Xu L."/>
            <person name="Schmidt M.H."/>
            <person name="Jia X."/>
            <person name="Li D."/>
            <person name="Zhu A."/>
            <person name="Guo F."/>
            <person name="Chen W."/>
            <person name="Ni D."/>
            <person name="Usadel B."/>
            <person name="Fernie A.R."/>
            <person name="Wen W."/>
        </authorList>
    </citation>
    <scope>NUCLEOTIDE SEQUENCE [LARGE SCALE GENOMIC DNA]</scope>
    <source>
        <strain evidence="10">cv. G240</strain>
    </source>
</reference>